<dbReference type="RefSeq" id="WP_122502316.1">
    <property type="nucleotide sequence ID" value="NZ_UPHU01000001.1"/>
</dbReference>
<dbReference type="Gene3D" id="3.40.366.10">
    <property type="entry name" value="Malonyl-Coenzyme A Acyl Carrier Protein, domain 2"/>
    <property type="match status" value="1"/>
</dbReference>
<dbReference type="GO" id="GO:0004315">
    <property type="term" value="F:3-oxoacyl-[acyl-carrier-protein] synthase activity"/>
    <property type="evidence" value="ECO:0007669"/>
    <property type="project" value="UniProtKB-EC"/>
</dbReference>
<dbReference type="GO" id="GO:0006633">
    <property type="term" value="P:fatty acid biosynthetic process"/>
    <property type="evidence" value="ECO:0007669"/>
    <property type="project" value="TreeGrafter"/>
</dbReference>
<dbReference type="GO" id="GO:0031177">
    <property type="term" value="F:phosphopantetheine binding"/>
    <property type="evidence" value="ECO:0007669"/>
    <property type="project" value="InterPro"/>
</dbReference>
<dbReference type="SMART" id="SM00827">
    <property type="entry name" value="PKS_AT"/>
    <property type="match status" value="1"/>
</dbReference>
<evidence type="ECO:0000259" key="7">
    <source>
        <dbReference type="PROSITE" id="PS52004"/>
    </source>
</evidence>
<dbReference type="InterPro" id="IPR006162">
    <property type="entry name" value="Ppantetheine_attach_site"/>
</dbReference>
<evidence type="ECO:0000313" key="9">
    <source>
        <dbReference type="Proteomes" id="UP000268285"/>
    </source>
</evidence>
<dbReference type="InterPro" id="IPR036291">
    <property type="entry name" value="NAD(P)-bd_dom_sf"/>
</dbReference>
<dbReference type="SMART" id="SM00822">
    <property type="entry name" value="PKS_KR"/>
    <property type="match status" value="1"/>
</dbReference>
<keyword evidence="1" id="KW-0596">Phosphopantetheine</keyword>
<dbReference type="InterPro" id="IPR013968">
    <property type="entry name" value="PKS_KR"/>
</dbReference>
<dbReference type="SUPFAM" id="SSF52151">
    <property type="entry name" value="FabD/lysophospholipase-like"/>
    <property type="match status" value="1"/>
</dbReference>
<evidence type="ECO:0000256" key="4">
    <source>
        <dbReference type="ARBA" id="ARBA00022857"/>
    </source>
</evidence>
<dbReference type="PANTHER" id="PTHR43775">
    <property type="entry name" value="FATTY ACID SYNTHASE"/>
    <property type="match status" value="1"/>
</dbReference>
<dbReference type="InterPro" id="IPR032821">
    <property type="entry name" value="PKS_assoc"/>
</dbReference>
<dbReference type="Gene3D" id="1.10.1200.10">
    <property type="entry name" value="ACP-like"/>
    <property type="match status" value="1"/>
</dbReference>
<dbReference type="PROSITE" id="PS00012">
    <property type="entry name" value="PHOSPHOPANTETHEINE"/>
    <property type="match status" value="1"/>
</dbReference>
<evidence type="ECO:0000313" key="8">
    <source>
        <dbReference type="EMBL" id="VBA51852.1"/>
    </source>
</evidence>
<dbReference type="InterPro" id="IPR050091">
    <property type="entry name" value="PKS_NRPS_Biosynth_Enz"/>
</dbReference>
<dbReference type="CDD" id="cd05274">
    <property type="entry name" value="KR_FAS_SDR_x"/>
    <property type="match status" value="1"/>
</dbReference>
<dbReference type="CDD" id="cd00833">
    <property type="entry name" value="PKS"/>
    <property type="match status" value="1"/>
</dbReference>
<dbReference type="GO" id="GO:0071770">
    <property type="term" value="P:DIM/DIP cell wall layer assembly"/>
    <property type="evidence" value="ECO:0007669"/>
    <property type="project" value="TreeGrafter"/>
</dbReference>
<dbReference type="Gene3D" id="3.40.47.10">
    <property type="match status" value="1"/>
</dbReference>
<evidence type="ECO:0000256" key="1">
    <source>
        <dbReference type="ARBA" id="ARBA00022450"/>
    </source>
</evidence>
<dbReference type="SUPFAM" id="SSF55048">
    <property type="entry name" value="Probable ACP-binding domain of malonyl-CoA ACP transacylase"/>
    <property type="match status" value="1"/>
</dbReference>
<dbReference type="GO" id="GO:0005737">
    <property type="term" value="C:cytoplasm"/>
    <property type="evidence" value="ECO:0007669"/>
    <property type="project" value="TreeGrafter"/>
</dbReference>
<evidence type="ECO:0000256" key="3">
    <source>
        <dbReference type="ARBA" id="ARBA00022679"/>
    </source>
</evidence>
<keyword evidence="8" id="KW-0012">Acyltransferase</keyword>
<dbReference type="InterPro" id="IPR020806">
    <property type="entry name" value="PKS_PP-bd"/>
</dbReference>
<evidence type="ECO:0000256" key="5">
    <source>
        <dbReference type="ARBA" id="ARBA00023268"/>
    </source>
</evidence>
<evidence type="ECO:0000259" key="6">
    <source>
        <dbReference type="PROSITE" id="PS50075"/>
    </source>
</evidence>
<dbReference type="InterPro" id="IPR009081">
    <property type="entry name" value="PP-bd_ACP"/>
</dbReference>
<dbReference type="Pfam" id="PF16197">
    <property type="entry name" value="KAsynt_C_assoc"/>
    <property type="match status" value="1"/>
</dbReference>
<keyword evidence="2" id="KW-0597">Phosphoprotein</keyword>
<evidence type="ECO:0000256" key="2">
    <source>
        <dbReference type="ARBA" id="ARBA00022553"/>
    </source>
</evidence>
<dbReference type="GO" id="GO:0005886">
    <property type="term" value="C:plasma membrane"/>
    <property type="evidence" value="ECO:0007669"/>
    <property type="project" value="TreeGrafter"/>
</dbReference>
<dbReference type="Pfam" id="PF00109">
    <property type="entry name" value="ketoacyl-synt"/>
    <property type="match status" value="1"/>
</dbReference>
<accession>A0A498QYB1</accession>
<keyword evidence="9" id="KW-1185">Reference proteome</keyword>
<dbReference type="SUPFAM" id="SSF53901">
    <property type="entry name" value="Thiolase-like"/>
    <property type="match status" value="1"/>
</dbReference>
<proteinExistence type="predicted"/>
<dbReference type="Pfam" id="PF00550">
    <property type="entry name" value="PP-binding"/>
    <property type="match status" value="1"/>
</dbReference>
<dbReference type="Gene3D" id="3.40.50.720">
    <property type="entry name" value="NAD(P)-binding Rossmann-like Domain"/>
    <property type="match status" value="1"/>
</dbReference>
<dbReference type="SMART" id="SM01294">
    <property type="entry name" value="PKS_PP_betabranch"/>
    <property type="match status" value="1"/>
</dbReference>
<dbReference type="SUPFAM" id="SSF47336">
    <property type="entry name" value="ACP-like"/>
    <property type="match status" value="1"/>
</dbReference>
<protein>
    <submittedName>
        <fullName evidence="8">Phthiocerol synthesis polyketide synthase type I PpsE</fullName>
        <ecNumber evidence="8">2.3.1.41</ecNumber>
    </submittedName>
</protein>
<sequence>MSEFDVAVIGLSCRFPGAADPDSFWRNMVAGVCSIRRHSRAELLRHGVPPRLVDAPEYVPVDGFLEDADAFDATFFGVSDREATLTDPQHRLFLECAWAAMEDAGYSPQSPAAVVGCFAAAGMSLYAGARMSSYLTEAVLADTDLVEGSAVPLISVANRGDYLATRVAFQLGLRGPAINVQTACSSALVATHLAIQSLLSGECDMALAGAAAVHVPLACGYLHQSGGILSPSGRCLPFDADADGTVGGNGVGVVVLKRCADAVADGDPIRAVITGSAINNDGRDKSSFAAPGMRGQREVIAAAHALSGHSPQTVGLAETHGTGTRLGDPIEIRSLRAVLDADDSNGCAIGAVKANIGHLDTAAGVAGLIKAVLAVQHGVIPPVAGFRRLNPEIDLAGSRLYVPTVAAPWPGPEGARRRAAVSSFGAGGTNAHLVVEQAPVATARQPGVSGRYLIAVSARDGEALRDCALRLADRLRGTEDVDLADVSLTSLAGRAPLRANLSVVAATTAEAADRLTVAAESVDGAMHVTPAAAGPVILLFPGQGGEGWSVLQRWLDVDEDFRRAFDALHRQARRRLDADLAEIIAGSDDPRRRQAAHLQPALVAAAIALAQTLITAGVRPALVLGHSLGELAAAAIAGVFPPVEAVVLAGVRGRLMDQRCAGGTMAVAATDARRAAAAIDAAGAADVAVAVINSEHSVVLSGPESQLAAVSEVLRSRDVRLTPLGTTHAFHSPMMESIVADVAAAAAMANPRPPDIPMLSSVTAHTGDQVADPAYWGRQVRDPVLFGDAVRASVIPTGAVFVDLSASGVLAEVVAVNRPALADHLIRLERHDQAPPTGRLLLGLRDRGIPIDWSGTALHRRARRIALPAYPFRRTTYWPRQHAAGPVPVLRPVRLATVVWTPLDAGTSTVDGRRPVVLAPCAAASAVDAVRSRLPGCRTVPDWDELLRTDPARATQVLENALQSADGIVDLTALGGVDATDATDPAQEWISLRSAMAVAAASNQVPVVSVTVGGAGVPGSALDRPDQAAVWGFVRSARAESPGSGWRLVDCDSTVDTQTLSAEILRTDHSEIALRNTLRLAPLLIDAPDTSGEASVVGLTGLTGPRDTVVIGGGTGGIAARMIERCARNGARKVVLVARHPPGQPATGPPGCVVEFARADVAVPADVERLSQSLPQGSVSLVIAAPGVLRDAIASRVTESDLRAVLAPKVLGTALLARLAAEQGCPMLVMSSLASLLGSPGQAAYAAANAALESMSRAAGPTVTAVAWGPWHQVGMSRDLDPRSGPRALPADQWLDALDRVPMDGGIRYAFPDPVVADGDSGVVLRPEALATQVWAEPGDHDAAARSDQWRAAVAGGEITGFVCRAVSALLRRDWVAVDAPLVDLGLDSLAGLRLRRDLMAATGIDLPQTLIYDYPHCAALAAHLAAHLAAVTAPGDGPAPHFSAIGSIGSTAELGAELKRELARSLEAL</sequence>
<dbReference type="PANTHER" id="PTHR43775:SF37">
    <property type="entry name" value="SI:DKEY-61P9.11"/>
    <property type="match status" value="1"/>
</dbReference>
<dbReference type="InterPro" id="IPR014030">
    <property type="entry name" value="Ketoacyl_synth_N"/>
</dbReference>
<dbReference type="GO" id="GO:0004312">
    <property type="term" value="F:fatty acid synthase activity"/>
    <property type="evidence" value="ECO:0007669"/>
    <property type="project" value="TreeGrafter"/>
</dbReference>
<feature type="domain" description="Carrier" evidence="6">
    <location>
        <begin position="1354"/>
        <end position="1429"/>
    </location>
</feature>
<dbReference type="InterPro" id="IPR016035">
    <property type="entry name" value="Acyl_Trfase/lysoPLipase"/>
</dbReference>
<dbReference type="EMBL" id="UPHU01000001">
    <property type="protein sequence ID" value="VBA51852.1"/>
    <property type="molecule type" value="Genomic_DNA"/>
</dbReference>
<dbReference type="Pfam" id="PF08659">
    <property type="entry name" value="KR"/>
    <property type="match status" value="1"/>
</dbReference>
<dbReference type="EC" id="2.3.1.41" evidence="8"/>
<reference evidence="8 9" key="1">
    <citation type="submission" date="2018-09" db="EMBL/GenBank/DDBJ databases">
        <authorList>
            <person name="Tagini F."/>
        </authorList>
    </citation>
    <scope>NUCLEOTIDE SEQUENCE [LARGE SCALE GENOMIC DNA]</scope>
    <source>
        <strain evidence="8 9">MK142</strain>
    </source>
</reference>
<dbReference type="InterPro" id="IPR057326">
    <property type="entry name" value="KR_dom"/>
</dbReference>
<keyword evidence="4" id="KW-0521">NADP</keyword>
<organism evidence="8 9">
    <name type="scientific">Mycobacterium pseudokansasii</name>
    <dbReference type="NCBI Taxonomy" id="2341080"/>
    <lineage>
        <taxon>Bacteria</taxon>
        <taxon>Bacillati</taxon>
        <taxon>Actinomycetota</taxon>
        <taxon>Actinomycetes</taxon>
        <taxon>Mycobacteriales</taxon>
        <taxon>Mycobacteriaceae</taxon>
        <taxon>Mycobacterium</taxon>
    </lineage>
</organism>
<dbReference type="InterPro" id="IPR014031">
    <property type="entry name" value="Ketoacyl_synth_C"/>
</dbReference>
<dbReference type="SUPFAM" id="SSF51735">
    <property type="entry name" value="NAD(P)-binding Rossmann-fold domains"/>
    <property type="match status" value="2"/>
</dbReference>
<dbReference type="Proteomes" id="UP000268285">
    <property type="component" value="Unassembled WGS sequence"/>
</dbReference>
<name>A0A498QYB1_9MYCO</name>
<dbReference type="InterPro" id="IPR020841">
    <property type="entry name" value="PKS_Beta-ketoAc_synthase_dom"/>
</dbReference>
<dbReference type="InterPro" id="IPR014043">
    <property type="entry name" value="Acyl_transferase_dom"/>
</dbReference>
<dbReference type="InterPro" id="IPR001227">
    <property type="entry name" value="Ac_transferase_dom_sf"/>
</dbReference>
<keyword evidence="3 8" id="KW-0808">Transferase</keyword>
<dbReference type="PROSITE" id="PS50075">
    <property type="entry name" value="CARRIER"/>
    <property type="match status" value="1"/>
</dbReference>
<dbReference type="OrthoDB" id="9778690at2"/>
<dbReference type="SMART" id="SM00823">
    <property type="entry name" value="PKS_PP"/>
    <property type="match status" value="1"/>
</dbReference>
<feature type="domain" description="Ketosynthase family 3 (KS3)" evidence="7">
    <location>
        <begin position="3"/>
        <end position="437"/>
    </location>
</feature>
<dbReference type="Gene3D" id="3.30.70.3290">
    <property type="match status" value="1"/>
</dbReference>
<dbReference type="SMART" id="SM00825">
    <property type="entry name" value="PKS_KS"/>
    <property type="match status" value="1"/>
</dbReference>
<keyword evidence="5" id="KW-0511">Multifunctional enzyme</keyword>
<dbReference type="InterPro" id="IPR036736">
    <property type="entry name" value="ACP-like_sf"/>
</dbReference>
<dbReference type="Pfam" id="PF02801">
    <property type="entry name" value="Ketoacyl-synt_C"/>
    <property type="match status" value="1"/>
</dbReference>
<dbReference type="Pfam" id="PF00698">
    <property type="entry name" value="Acyl_transf_1"/>
    <property type="match status" value="1"/>
</dbReference>
<gene>
    <name evidence="8" type="primary">ppsE_2</name>
    <name evidence="8" type="ORF">LAUMK142_03280</name>
</gene>
<dbReference type="PROSITE" id="PS52004">
    <property type="entry name" value="KS3_2"/>
    <property type="match status" value="1"/>
</dbReference>
<dbReference type="InterPro" id="IPR016036">
    <property type="entry name" value="Malonyl_transacylase_ACP-bd"/>
</dbReference>
<dbReference type="InterPro" id="IPR016039">
    <property type="entry name" value="Thiolase-like"/>
</dbReference>